<proteinExistence type="predicted"/>
<evidence type="ECO:0000259" key="1">
    <source>
        <dbReference type="Pfam" id="PF12680"/>
    </source>
</evidence>
<sequence length="106" mass="11379">MNLPAPIQTYFAARPPGDSSKLAAAFAPDAVVQDEGQTLHSPGQIAPWWEAAKQKYDHTAEPLEMAEDAGTTIVRARVTGNFPGSPAVLTFRFTLDGERISRLAIG</sequence>
<dbReference type="EMBL" id="VFFF01000001">
    <property type="protein sequence ID" value="TNY34156.1"/>
    <property type="molecule type" value="Genomic_DNA"/>
</dbReference>
<dbReference type="Proteomes" id="UP000314011">
    <property type="component" value="Unassembled WGS sequence"/>
</dbReference>
<keyword evidence="3" id="KW-1185">Reference proteome</keyword>
<dbReference type="Pfam" id="PF12680">
    <property type="entry name" value="SnoaL_2"/>
    <property type="match status" value="1"/>
</dbReference>
<comment type="caution">
    <text evidence="2">The sequence shown here is derived from an EMBL/GenBank/DDBJ whole genome shotgun (WGS) entry which is preliminary data.</text>
</comment>
<organism evidence="2 3">
    <name type="scientific">Pelagovum pacificum</name>
    <dbReference type="NCBI Taxonomy" id="2588711"/>
    <lineage>
        <taxon>Bacteria</taxon>
        <taxon>Pseudomonadati</taxon>
        <taxon>Pseudomonadota</taxon>
        <taxon>Alphaproteobacteria</taxon>
        <taxon>Rhodobacterales</taxon>
        <taxon>Paracoccaceae</taxon>
        <taxon>Pelagovum</taxon>
    </lineage>
</organism>
<dbReference type="SUPFAM" id="SSF54427">
    <property type="entry name" value="NTF2-like"/>
    <property type="match status" value="1"/>
</dbReference>
<accession>A0A5C5GLC1</accession>
<name>A0A5C5GLC1_9RHOB</name>
<protein>
    <submittedName>
        <fullName evidence="2">Nuclear transport factor 2 family protein</fullName>
    </submittedName>
</protein>
<evidence type="ECO:0000313" key="3">
    <source>
        <dbReference type="Proteomes" id="UP000314011"/>
    </source>
</evidence>
<evidence type="ECO:0000313" key="2">
    <source>
        <dbReference type="EMBL" id="TNY34156.1"/>
    </source>
</evidence>
<dbReference type="InterPro" id="IPR032710">
    <property type="entry name" value="NTF2-like_dom_sf"/>
</dbReference>
<gene>
    <name evidence="2" type="ORF">FHY64_13100</name>
</gene>
<dbReference type="AlphaFoldDB" id="A0A5C5GLC1"/>
<dbReference type="RefSeq" id="WP_140195247.1">
    <property type="nucleotide sequence ID" value="NZ_CP065915.1"/>
</dbReference>
<feature type="domain" description="SnoaL-like" evidence="1">
    <location>
        <begin position="8"/>
        <end position="101"/>
    </location>
</feature>
<dbReference type="Gene3D" id="3.10.450.50">
    <property type="match status" value="1"/>
</dbReference>
<reference evidence="2 3" key="1">
    <citation type="submission" date="2019-06" db="EMBL/GenBank/DDBJ databases">
        <title>Genome of new Rhodobacteraceae sp. SM1903.</title>
        <authorList>
            <person name="Ren X."/>
        </authorList>
    </citation>
    <scope>NUCLEOTIDE SEQUENCE [LARGE SCALE GENOMIC DNA]</scope>
    <source>
        <strain evidence="2 3">SM1903</strain>
    </source>
</reference>
<dbReference type="OrthoDB" id="8684708at2"/>
<dbReference type="InterPro" id="IPR037401">
    <property type="entry name" value="SnoaL-like"/>
</dbReference>